<dbReference type="Proteomes" id="UP001519460">
    <property type="component" value="Unassembled WGS sequence"/>
</dbReference>
<evidence type="ECO:0000313" key="2">
    <source>
        <dbReference type="EMBL" id="KAK7501557.1"/>
    </source>
</evidence>
<gene>
    <name evidence="2" type="ORF">BaRGS_00006988</name>
</gene>
<feature type="compositionally biased region" description="Polar residues" evidence="1">
    <location>
        <begin position="10"/>
        <end position="26"/>
    </location>
</feature>
<name>A0ABD0LQ25_9CAEN</name>
<dbReference type="EMBL" id="JACVVK020000030">
    <property type="protein sequence ID" value="KAK7501557.1"/>
    <property type="molecule type" value="Genomic_DNA"/>
</dbReference>
<evidence type="ECO:0000256" key="1">
    <source>
        <dbReference type="SAM" id="MobiDB-lite"/>
    </source>
</evidence>
<evidence type="ECO:0000313" key="3">
    <source>
        <dbReference type="Proteomes" id="UP001519460"/>
    </source>
</evidence>
<keyword evidence="3" id="KW-1185">Reference proteome</keyword>
<organism evidence="2 3">
    <name type="scientific">Batillaria attramentaria</name>
    <dbReference type="NCBI Taxonomy" id="370345"/>
    <lineage>
        <taxon>Eukaryota</taxon>
        <taxon>Metazoa</taxon>
        <taxon>Spiralia</taxon>
        <taxon>Lophotrochozoa</taxon>
        <taxon>Mollusca</taxon>
        <taxon>Gastropoda</taxon>
        <taxon>Caenogastropoda</taxon>
        <taxon>Sorbeoconcha</taxon>
        <taxon>Cerithioidea</taxon>
        <taxon>Batillariidae</taxon>
        <taxon>Batillaria</taxon>
    </lineage>
</organism>
<accession>A0ABD0LQ25</accession>
<sequence length="116" mass="13025">MSICAEGDLTATQTSPQHSSSSGESRLQNLRITLQPVMCYTTRQISTGVTLLHFLDEKRGGFVSKQPSQRHDLYQQPLKCMLIKILTCLHCQRSQVRGFPPCTSLNITYRKTITAP</sequence>
<comment type="caution">
    <text evidence="2">The sequence shown here is derived from an EMBL/GenBank/DDBJ whole genome shotgun (WGS) entry which is preliminary data.</text>
</comment>
<protein>
    <submittedName>
        <fullName evidence="2">Uncharacterized protein</fullName>
    </submittedName>
</protein>
<proteinExistence type="predicted"/>
<reference evidence="2 3" key="1">
    <citation type="journal article" date="2023" name="Sci. Data">
        <title>Genome assembly of the Korean intertidal mud-creeper Batillaria attramentaria.</title>
        <authorList>
            <person name="Patra A.K."/>
            <person name="Ho P.T."/>
            <person name="Jun S."/>
            <person name="Lee S.J."/>
            <person name="Kim Y."/>
            <person name="Won Y.J."/>
        </authorList>
    </citation>
    <scope>NUCLEOTIDE SEQUENCE [LARGE SCALE GENOMIC DNA]</scope>
    <source>
        <strain evidence="2">Wonlab-2016</strain>
    </source>
</reference>
<feature type="region of interest" description="Disordered" evidence="1">
    <location>
        <begin position="1"/>
        <end position="26"/>
    </location>
</feature>
<dbReference type="AlphaFoldDB" id="A0ABD0LQ25"/>